<dbReference type="GO" id="GO:0006457">
    <property type="term" value="P:protein folding"/>
    <property type="evidence" value="ECO:0007669"/>
    <property type="project" value="UniProtKB-ARBA"/>
</dbReference>
<feature type="domain" description="Protein kinase" evidence="9">
    <location>
        <begin position="301"/>
        <end position="505"/>
    </location>
</feature>
<accession>A0A8J5GUJ9</accession>
<name>A0A8J5GUJ9_ZINOF</name>
<dbReference type="EMBL" id="JACMSC010000009">
    <property type="protein sequence ID" value="KAG6506503.1"/>
    <property type="molecule type" value="Genomic_DNA"/>
</dbReference>
<dbReference type="Gene3D" id="3.30.200.20">
    <property type="entry name" value="Phosphorylase Kinase, domain 1"/>
    <property type="match status" value="1"/>
</dbReference>
<dbReference type="Gene3D" id="1.10.287.370">
    <property type="match status" value="1"/>
</dbReference>
<evidence type="ECO:0000313" key="11">
    <source>
        <dbReference type="Proteomes" id="UP000734854"/>
    </source>
</evidence>
<keyword evidence="1" id="KW-0723">Serine/threonine-protein kinase</keyword>
<feature type="compositionally biased region" description="Polar residues" evidence="8">
    <location>
        <begin position="1"/>
        <end position="18"/>
    </location>
</feature>
<evidence type="ECO:0000256" key="8">
    <source>
        <dbReference type="SAM" id="MobiDB-lite"/>
    </source>
</evidence>
<dbReference type="InterPro" id="IPR004127">
    <property type="entry name" value="Prefoldin_subunit_alpha"/>
</dbReference>
<dbReference type="Pfam" id="PF00069">
    <property type="entry name" value="Pkinase"/>
    <property type="match status" value="1"/>
</dbReference>
<keyword evidence="2" id="KW-0808">Transferase</keyword>
<dbReference type="Proteomes" id="UP000734854">
    <property type="component" value="Unassembled WGS sequence"/>
</dbReference>
<evidence type="ECO:0000256" key="5">
    <source>
        <dbReference type="ARBA" id="ARBA00022840"/>
    </source>
</evidence>
<keyword evidence="3 6" id="KW-0547">Nucleotide-binding</keyword>
<dbReference type="CDD" id="cd23159">
    <property type="entry name" value="Prefoldin_URI1"/>
    <property type="match status" value="1"/>
</dbReference>
<feature type="compositionally biased region" description="Polar residues" evidence="8">
    <location>
        <begin position="54"/>
        <end position="70"/>
    </location>
</feature>
<dbReference type="AlphaFoldDB" id="A0A8J5GUJ9"/>
<feature type="binding site" evidence="6">
    <location>
        <position position="368"/>
    </location>
    <ligand>
        <name>ATP</name>
        <dbReference type="ChEBI" id="CHEBI:30616"/>
    </ligand>
</feature>
<dbReference type="InterPro" id="IPR030616">
    <property type="entry name" value="Aur-like"/>
</dbReference>
<evidence type="ECO:0000256" key="6">
    <source>
        <dbReference type="PIRSR" id="PIRSR630616-2"/>
    </source>
</evidence>
<dbReference type="GO" id="GO:0004674">
    <property type="term" value="F:protein serine/threonine kinase activity"/>
    <property type="evidence" value="ECO:0007669"/>
    <property type="project" value="UniProtKB-KW"/>
</dbReference>
<keyword evidence="7" id="KW-0175">Coiled coil</keyword>
<feature type="binding site" evidence="6">
    <location>
        <begin position="417"/>
        <end position="419"/>
    </location>
    <ligand>
        <name>ATP</name>
        <dbReference type="ChEBI" id="CHEBI:30616"/>
    </ligand>
</feature>
<proteinExistence type="predicted"/>
<gene>
    <name evidence="10" type="ORF">ZIOFF_031827</name>
</gene>
<organism evidence="10 11">
    <name type="scientific">Zingiber officinale</name>
    <name type="common">Ginger</name>
    <name type="synonym">Amomum zingiber</name>
    <dbReference type="NCBI Taxonomy" id="94328"/>
    <lineage>
        <taxon>Eukaryota</taxon>
        <taxon>Viridiplantae</taxon>
        <taxon>Streptophyta</taxon>
        <taxon>Embryophyta</taxon>
        <taxon>Tracheophyta</taxon>
        <taxon>Spermatophyta</taxon>
        <taxon>Magnoliopsida</taxon>
        <taxon>Liliopsida</taxon>
        <taxon>Zingiberales</taxon>
        <taxon>Zingiberaceae</taxon>
        <taxon>Zingiber</taxon>
    </lineage>
</organism>
<dbReference type="FunFam" id="3.30.200.20:FF:000042">
    <property type="entry name" value="Aurora kinase A"/>
    <property type="match status" value="1"/>
</dbReference>
<evidence type="ECO:0000313" key="10">
    <source>
        <dbReference type="EMBL" id="KAG6506503.1"/>
    </source>
</evidence>
<evidence type="ECO:0000259" key="9">
    <source>
        <dbReference type="PROSITE" id="PS50011"/>
    </source>
</evidence>
<reference evidence="10 11" key="1">
    <citation type="submission" date="2020-08" db="EMBL/GenBank/DDBJ databases">
        <title>Plant Genome Project.</title>
        <authorList>
            <person name="Zhang R.-G."/>
        </authorList>
    </citation>
    <scope>NUCLEOTIDE SEQUENCE [LARGE SCALE GENOMIC DNA]</scope>
    <source>
        <tissue evidence="10">Rhizome</tissue>
    </source>
</reference>
<keyword evidence="4" id="KW-0418">Kinase</keyword>
<dbReference type="Pfam" id="PF02996">
    <property type="entry name" value="Prefoldin"/>
    <property type="match status" value="1"/>
</dbReference>
<evidence type="ECO:0000256" key="4">
    <source>
        <dbReference type="ARBA" id="ARBA00022777"/>
    </source>
</evidence>
<protein>
    <recommendedName>
        <fullName evidence="9">Protein kinase domain-containing protein</fullName>
    </recommendedName>
</protein>
<dbReference type="InterPro" id="IPR009053">
    <property type="entry name" value="Prefoldin"/>
</dbReference>
<dbReference type="PROSITE" id="PS50011">
    <property type="entry name" value="PROTEIN_KINASE_DOM"/>
    <property type="match status" value="1"/>
</dbReference>
<dbReference type="InterPro" id="IPR000719">
    <property type="entry name" value="Prot_kinase_dom"/>
</dbReference>
<evidence type="ECO:0000256" key="1">
    <source>
        <dbReference type="ARBA" id="ARBA00022527"/>
    </source>
</evidence>
<dbReference type="GO" id="GO:0009409">
    <property type="term" value="P:response to cold"/>
    <property type="evidence" value="ECO:0007669"/>
    <property type="project" value="UniProtKB-ARBA"/>
</dbReference>
<keyword evidence="11" id="KW-1185">Reference proteome</keyword>
<dbReference type="InterPro" id="IPR011009">
    <property type="entry name" value="Kinase-like_dom_sf"/>
</dbReference>
<comment type="caution">
    <text evidence="10">The sequence shown here is derived from an EMBL/GenBank/DDBJ whole genome shotgun (WGS) entry which is preliminary data.</text>
</comment>
<feature type="compositionally biased region" description="Polar residues" evidence="8">
    <location>
        <begin position="29"/>
        <end position="39"/>
    </location>
</feature>
<dbReference type="SUPFAM" id="SSF56112">
    <property type="entry name" value="Protein kinase-like (PK-like)"/>
    <property type="match status" value="1"/>
</dbReference>
<evidence type="ECO:0000256" key="7">
    <source>
        <dbReference type="SAM" id="Coils"/>
    </source>
</evidence>
<keyword evidence="5 6" id="KW-0067">ATP-binding</keyword>
<sequence length="505" mass="57165">MTPQKFQNFPTNSEQPDSAQHGIAGADQQHFNQPATSDYDQIDGADFGLDFTPTAAQNSAHNLGNSGQNLDRTFNQQEAKHSTPLPFPQRSVQPRKEMEEEKAREYQIGDTVVRFSIFEAMKHPREDHSILSVDISEELDGMEFLSDIDSDLEVSDFGQENEFVSLLEDILEVEESAACGKPLYNLLDPSQSVPVFHWRRRKGNDHHPRIPFSPEEAPKAAQRVEGAVIQCRSELRRLQGFVSENSALISLVRSLPDELSHEIMAREICLPFLLFILSKSPSLPAKIPTPIIVSLVKSDRFLLEVLLGDGYYAERTVKQTMDILHRRGKAMEAQVEALKATMLDLEAEAEFFNSTTEEAISNHIVALKVLFKSQLKQSQVEHQLRCEVEIQSHLRHPNILHLYGYFYDKTRVYLILEYAAKGELYKELQKPKCFSERRTATILPHDIFVYHGNVQKSMAAASAEGGLDPILAYTTGVEIEQLQWSSSQPDWVAIAYSTKLQILRV</sequence>
<dbReference type="SUPFAM" id="SSF46579">
    <property type="entry name" value="Prefoldin"/>
    <property type="match status" value="1"/>
</dbReference>
<dbReference type="GO" id="GO:0005524">
    <property type="term" value="F:ATP binding"/>
    <property type="evidence" value="ECO:0007669"/>
    <property type="project" value="UniProtKB-KW"/>
</dbReference>
<feature type="coiled-coil region" evidence="7">
    <location>
        <begin position="328"/>
        <end position="355"/>
    </location>
</feature>
<feature type="region of interest" description="Disordered" evidence="8">
    <location>
        <begin position="1"/>
        <end position="70"/>
    </location>
</feature>
<evidence type="ECO:0000256" key="3">
    <source>
        <dbReference type="ARBA" id="ARBA00022741"/>
    </source>
</evidence>
<dbReference type="PANTHER" id="PTHR24350">
    <property type="entry name" value="SERINE/THREONINE-PROTEIN KINASE IAL-RELATED"/>
    <property type="match status" value="1"/>
</dbReference>
<evidence type="ECO:0000256" key="2">
    <source>
        <dbReference type="ARBA" id="ARBA00022679"/>
    </source>
</evidence>